<evidence type="ECO:0000313" key="4">
    <source>
        <dbReference type="EMBL" id="SVA28784.1"/>
    </source>
</evidence>
<evidence type="ECO:0000256" key="3">
    <source>
        <dbReference type="ARBA" id="ARBA00023274"/>
    </source>
</evidence>
<name>A0A381ULC4_9ZZZZ</name>
<proteinExistence type="inferred from homology"/>
<keyword evidence="2" id="KW-0689">Ribosomal protein</keyword>
<dbReference type="Pfam" id="PF00203">
    <property type="entry name" value="Ribosomal_S19"/>
    <property type="match status" value="1"/>
</dbReference>
<dbReference type="GO" id="GO:0000028">
    <property type="term" value="P:ribosomal small subunit assembly"/>
    <property type="evidence" value="ECO:0007669"/>
    <property type="project" value="TreeGrafter"/>
</dbReference>
<dbReference type="InterPro" id="IPR002222">
    <property type="entry name" value="Ribosomal_uS19"/>
</dbReference>
<dbReference type="NCBIfam" id="TIGR01025">
    <property type="entry name" value="uS19_arch"/>
    <property type="match status" value="1"/>
</dbReference>
<gene>
    <name evidence="4" type="ORF">METZ01_LOCUS81638</name>
</gene>
<dbReference type="SUPFAM" id="SSF54570">
    <property type="entry name" value="Ribosomal protein S19"/>
    <property type="match status" value="1"/>
</dbReference>
<evidence type="ECO:0008006" key="5">
    <source>
        <dbReference type="Google" id="ProtNLM"/>
    </source>
</evidence>
<reference evidence="4" key="1">
    <citation type="submission" date="2018-05" db="EMBL/GenBank/DDBJ databases">
        <authorList>
            <person name="Lanie J.A."/>
            <person name="Ng W.-L."/>
            <person name="Kazmierczak K.M."/>
            <person name="Andrzejewski T.M."/>
            <person name="Davidsen T.M."/>
            <person name="Wayne K.J."/>
            <person name="Tettelin H."/>
            <person name="Glass J.I."/>
            <person name="Rusch D."/>
            <person name="Podicherti R."/>
            <person name="Tsui H.-C.T."/>
            <person name="Winkler M.E."/>
        </authorList>
    </citation>
    <scope>NUCLEOTIDE SEQUENCE</scope>
</reference>
<evidence type="ECO:0000256" key="1">
    <source>
        <dbReference type="ARBA" id="ARBA00007345"/>
    </source>
</evidence>
<protein>
    <recommendedName>
        <fullName evidence="5">30S ribosomal protein S19P</fullName>
    </recommendedName>
</protein>
<organism evidence="4">
    <name type="scientific">marine metagenome</name>
    <dbReference type="NCBI Taxonomy" id="408172"/>
    <lineage>
        <taxon>unclassified sequences</taxon>
        <taxon>metagenomes</taxon>
        <taxon>ecological metagenomes</taxon>
    </lineage>
</organism>
<keyword evidence="3" id="KW-0687">Ribonucleoprotein</keyword>
<dbReference type="PIRSF" id="PIRSF002144">
    <property type="entry name" value="Ribosomal_S19"/>
    <property type="match status" value="1"/>
</dbReference>
<dbReference type="EMBL" id="UINC01006644">
    <property type="protein sequence ID" value="SVA28784.1"/>
    <property type="molecule type" value="Genomic_DNA"/>
</dbReference>
<dbReference type="NCBIfam" id="NF003121">
    <property type="entry name" value="PRK04038.1"/>
    <property type="match status" value="1"/>
</dbReference>
<dbReference type="InterPro" id="IPR023575">
    <property type="entry name" value="Ribosomal_uS19_SF"/>
</dbReference>
<dbReference type="PROSITE" id="PS00323">
    <property type="entry name" value="RIBOSOMAL_S19"/>
    <property type="match status" value="1"/>
</dbReference>
<dbReference type="PANTHER" id="PTHR11880:SF2">
    <property type="entry name" value="SMALL RIBOSOMAL SUBUNIT PROTEIN US19"/>
    <property type="match status" value="1"/>
</dbReference>
<evidence type="ECO:0000256" key="2">
    <source>
        <dbReference type="ARBA" id="ARBA00022980"/>
    </source>
</evidence>
<dbReference type="GO" id="GO:0022627">
    <property type="term" value="C:cytosolic small ribosomal subunit"/>
    <property type="evidence" value="ECO:0007669"/>
    <property type="project" value="TreeGrafter"/>
</dbReference>
<dbReference type="AlphaFoldDB" id="A0A381ULC4"/>
<dbReference type="PRINTS" id="PR00975">
    <property type="entry name" value="RIBOSOMALS19"/>
</dbReference>
<dbReference type="GO" id="GO:0003723">
    <property type="term" value="F:RNA binding"/>
    <property type="evidence" value="ECO:0007669"/>
    <property type="project" value="InterPro"/>
</dbReference>
<comment type="similarity">
    <text evidence="1">Belongs to the universal ribosomal protein uS19 family.</text>
</comment>
<dbReference type="PANTHER" id="PTHR11880">
    <property type="entry name" value="RIBOSOMAL PROTEIN S19P FAMILY MEMBER"/>
    <property type="match status" value="1"/>
</dbReference>
<dbReference type="GO" id="GO:0006412">
    <property type="term" value="P:translation"/>
    <property type="evidence" value="ECO:0007669"/>
    <property type="project" value="InterPro"/>
</dbReference>
<accession>A0A381ULC4</accession>
<dbReference type="HAMAP" id="MF_00531">
    <property type="entry name" value="Ribosomal_uS19"/>
    <property type="match status" value="1"/>
</dbReference>
<dbReference type="Gene3D" id="3.30.860.10">
    <property type="entry name" value="30s Ribosomal Protein S19, Chain A"/>
    <property type="match status" value="1"/>
</dbReference>
<sequence>MVKEFAYNGLSEKELNGLSLEKLLAVFPARARRSLTRGINDNKRKLIKEIKTAKTDKTSTSIKTHIRDLIILPFMVGVTVNVFSGKEFMPVNITTQMIGHYLGEYVITNKRVNHGAPGVGSSRSSLYVPLK</sequence>
<dbReference type="GO" id="GO:0003735">
    <property type="term" value="F:structural constituent of ribosome"/>
    <property type="evidence" value="ECO:0007669"/>
    <property type="project" value="InterPro"/>
</dbReference>
<dbReference type="InterPro" id="IPR005713">
    <property type="entry name" value="Ribosomal_uS19_euk/arc"/>
</dbReference>
<dbReference type="InterPro" id="IPR020934">
    <property type="entry name" value="Ribosomal_uS19_CS"/>
</dbReference>